<evidence type="ECO:0000313" key="4">
    <source>
        <dbReference type="Proteomes" id="UP000271548"/>
    </source>
</evidence>
<feature type="domain" description="HTH marR-type" evidence="1">
    <location>
        <begin position="23"/>
        <end position="156"/>
    </location>
</feature>
<evidence type="ECO:0000313" key="2">
    <source>
        <dbReference type="EMBL" id="RKN21524.1"/>
    </source>
</evidence>
<organism evidence="3 5">
    <name type="scientific">Micromonospora musae</name>
    <dbReference type="NCBI Taxonomy" id="1894970"/>
    <lineage>
        <taxon>Bacteria</taxon>
        <taxon>Bacillati</taxon>
        <taxon>Actinomycetota</taxon>
        <taxon>Actinomycetes</taxon>
        <taxon>Micromonosporales</taxon>
        <taxon>Micromonosporaceae</taxon>
        <taxon>Micromonospora</taxon>
    </lineage>
</organism>
<dbReference type="SUPFAM" id="SSF46785">
    <property type="entry name" value="Winged helix' DNA-binding domain"/>
    <property type="match status" value="1"/>
</dbReference>
<reference evidence="4 5" key="1">
    <citation type="submission" date="2018-09" db="EMBL/GenBank/DDBJ databases">
        <title>Micromonospora sp. nov. MS1-9, isolated from a root of Musa sp.</title>
        <authorList>
            <person name="Kuncharoen N."/>
            <person name="Kudo T."/>
            <person name="Ohkuma M."/>
            <person name="Yuki M."/>
            <person name="Tanasupawat S."/>
        </authorList>
    </citation>
    <scope>NUCLEOTIDE SEQUENCE [LARGE SCALE GENOMIC DNA]</scope>
    <source>
        <strain evidence="3 5">MS1-9</strain>
        <strain evidence="2 4">NGC1-4</strain>
    </source>
</reference>
<gene>
    <name evidence="3" type="ORF">D7044_00835</name>
    <name evidence="2" type="ORF">D7147_11755</name>
</gene>
<dbReference type="PROSITE" id="PS50995">
    <property type="entry name" value="HTH_MARR_2"/>
    <property type="match status" value="1"/>
</dbReference>
<dbReference type="GO" id="GO:0006950">
    <property type="term" value="P:response to stress"/>
    <property type="evidence" value="ECO:0007669"/>
    <property type="project" value="TreeGrafter"/>
</dbReference>
<dbReference type="InterPro" id="IPR036388">
    <property type="entry name" value="WH-like_DNA-bd_sf"/>
</dbReference>
<dbReference type="Pfam" id="PF12802">
    <property type="entry name" value="MarR_2"/>
    <property type="match status" value="1"/>
</dbReference>
<accession>A0A3A9YHJ9</accession>
<dbReference type="PRINTS" id="PR00598">
    <property type="entry name" value="HTHMARR"/>
</dbReference>
<dbReference type="AlphaFoldDB" id="A0A3A9YHJ9"/>
<dbReference type="Gene3D" id="1.10.10.10">
    <property type="entry name" value="Winged helix-like DNA-binding domain superfamily/Winged helix DNA-binding domain"/>
    <property type="match status" value="1"/>
</dbReference>
<dbReference type="EMBL" id="RAZS01000003">
    <property type="protein sequence ID" value="RKN21524.1"/>
    <property type="molecule type" value="Genomic_DNA"/>
</dbReference>
<dbReference type="Proteomes" id="UP000275865">
    <property type="component" value="Unassembled WGS sequence"/>
</dbReference>
<dbReference type="InterPro" id="IPR000835">
    <property type="entry name" value="HTH_MarR-typ"/>
</dbReference>
<dbReference type="EMBL" id="RAZT01000001">
    <property type="protein sequence ID" value="RKN36625.1"/>
    <property type="molecule type" value="Genomic_DNA"/>
</dbReference>
<dbReference type="PANTHER" id="PTHR33164">
    <property type="entry name" value="TRANSCRIPTIONAL REGULATOR, MARR FAMILY"/>
    <property type="match status" value="1"/>
</dbReference>
<dbReference type="RefSeq" id="WP_120676809.1">
    <property type="nucleotide sequence ID" value="NZ_RAZS01000003.1"/>
</dbReference>
<dbReference type="PANTHER" id="PTHR33164:SF104">
    <property type="entry name" value="TRANSCRIPTIONAL REGULATORY PROTEIN"/>
    <property type="match status" value="1"/>
</dbReference>
<dbReference type="SMART" id="SM00347">
    <property type="entry name" value="HTH_MARR"/>
    <property type="match status" value="1"/>
</dbReference>
<evidence type="ECO:0000313" key="5">
    <source>
        <dbReference type="Proteomes" id="UP000275865"/>
    </source>
</evidence>
<keyword evidence="4" id="KW-1185">Reference proteome</keyword>
<dbReference type="OrthoDB" id="5243957at2"/>
<evidence type="ECO:0000313" key="3">
    <source>
        <dbReference type="EMBL" id="RKN36625.1"/>
    </source>
</evidence>
<proteinExistence type="predicted"/>
<evidence type="ECO:0000259" key="1">
    <source>
        <dbReference type="PROSITE" id="PS50995"/>
    </source>
</evidence>
<sequence>MPDRADRHVRRWLPVLPDLDPDVEAAVTRMQLLTRHLRAVKERALADVDLPAHEYDTLHALAGRQGRAAPSELAEDLGVAPASITARVDSLVRRGFVERIPSSTDRRRVDVALTDAGRAAWRGALDVRGAEEQRLLGVLDPGERRLLSDLLRRVLLAAEQPAD</sequence>
<dbReference type="GO" id="GO:0003700">
    <property type="term" value="F:DNA-binding transcription factor activity"/>
    <property type="evidence" value="ECO:0007669"/>
    <property type="project" value="InterPro"/>
</dbReference>
<dbReference type="InterPro" id="IPR036390">
    <property type="entry name" value="WH_DNA-bd_sf"/>
</dbReference>
<dbReference type="InterPro" id="IPR039422">
    <property type="entry name" value="MarR/SlyA-like"/>
</dbReference>
<protein>
    <submittedName>
        <fullName evidence="3">MarR family transcriptional regulator</fullName>
    </submittedName>
</protein>
<dbReference type="Proteomes" id="UP000271548">
    <property type="component" value="Unassembled WGS sequence"/>
</dbReference>
<comment type="caution">
    <text evidence="3">The sequence shown here is derived from an EMBL/GenBank/DDBJ whole genome shotgun (WGS) entry which is preliminary data.</text>
</comment>
<name>A0A3A9YHJ9_9ACTN</name>